<name>A0A7J7ECT7_DICBM</name>
<dbReference type="InterPro" id="IPR000276">
    <property type="entry name" value="GPCR_Rhodpsn"/>
</dbReference>
<feature type="transmembrane region" description="Helical" evidence="18">
    <location>
        <begin position="234"/>
        <end position="256"/>
    </location>
</feature>
<evidence type="ECO:0000313" key="20">
    <source>
        <dbReference type="EMBL" id="KAF5913414.1"/>
    </source>
</evidence>
<reference evidence="20 21" key="1">
    <citation type="journal article" date="2020" name="Mol. Biol. Evol.">
        <title>Interspecific Gene Flow and the Evolution of Specialization in Black and White Rhinoceros.</title>
        <authorList>
            <person name="Moodley Y."/>
            <person name="Westbury M.V."/>
            <person name="Russo I.M."/>
            <person name="Gopalakrishnan S."/>
            <person name="Rakotoarivelo A."/>
            <person name="Olsen R.A."/>
            <person name="Prost S."/>
            <person name="Tunstall T."/>
            <person name="Ryder O.A."/>
            <person name="Dalen L."/>
            <person name="Bruford M.W."/>
        </authorList>
    </citation>
    <scope>NUCLEOTIDE SEQUENCE [LARGE SCALE GENOMIC DNA]</scope>
    <source>
        <strain evidence="20">SBR-YM</strain>
        <tissue evidence="20">Skin</tissue>
    </source>
</reference>
<gene>
    <name evidence="20" type="ORF">HPG69_017032</name>
</gene>
<comment type="similarity">
    <text evidence="2 16">Belongs to the G-protein coupled receptor 1 family.</text>
</comment>
<protein>
    <recommendedName>
        <fullName evidence="3">Neuropeptide Y receptor type 1</fullName>
    </recommendedName>
</protein>
<keyword evidence="14" id="KW-0449">Lipoprotein</keyword>
<feature type="region of interest" description="Disordered" evidence="17">
    <location>
        <begin position="1"/>
        <end position="27"/>
    </location>
</feature>
<dbReference type="InterPro" id="IPR017452">
    <property type="entry name" value="GPCR_Rhodpsn_7TM"/>
</dbReference>
<dbReference type="Pfam" id="PF00001">
    <property type="entry name" value="7tm_1"/>
    <property type="match status" value="1"/>
</dbReference>
<feature type="transmembrane region" description="Helical" evidence="18">
    <location>
        <begin position="277"/>
        <end position="296"/>
    </location>
</feature>
<evidence type="ECO:0000256" key="13">
    <source>
        <dbReference type="ARBA" id="ARBA00023224"/>
    </source>
</evidence>
<dbReference type="GO" id="GO:0043005">
    <property type="term" value="C:neuron projection"/>
    <property type="evidence" value="ECO:0007669"/>
    <property type="project" value="TreeGrafter"/>
</dbReference>
<keyword evidence="4" id="KW-1003">Cell membrane</keyword>
<comment type="function">
    <text evidence="15">Receptor for neuropeptide Y and peptide YY.</text>
</comment>
<evidence type="ECO:0000256" key="15">
    <source>
        <dbReference type="ARBA" id="ARBA00053878"/>
    </source>
</evidence>
<dbReference type="Gene3D" id="1.20.1070.10">
    <property type="entry name" value="Rhodopsin 7-helix transmembrane proteins"/>
    <property type="match status" value="1"/>
</dbReference>
<evidence type="ECO:0000256" key="3">
    <source>
        <dbReference type="ARBA" id="ARBA00019471"/>
    </source>
</evidence>
<evidence type="ECO:0000256" key="12">
    <source>
        <dbReference type="ARBA" id="ARBA00023180"/>
    </source>
</evidence>
<evidence type="ECO:0000313" key="21">
    <source>
        <dbReference type="Proteomes" id="UP000551758"/>
    </source>
</evidence>
<keyword evidence="7 16" id="KW-0297">G-protein coupled receptor</keyword>
<evidence type="ECO:0000256" key="8">
    <source>
        <dbReference type="ARBA" id="ARBA00023136"/>
    </source>
</evidence>
<keyword evidence="11 16" id="KW-0675">Receptor</keyword>
<feature type="transmembrane region" description="Helical" evidence="18">
    <location>
        <begin position="92"/>
        <end position="118"/>
    </location>
</feature>
<dbReference type="Proteomes" id="UP000551758">
    <property type="component" value="Unassembled WGS sequence"/>
</dbReference>
<keyword evidence="5 16" id="KW-0812">Transmembrane</keyword>
<feature type="transmembrane region" description="Helical" evidence="18">
    <location>
        <begin position="130"/>
        <end position="151"/>
    </location>
</feature>
<keyword evidence="13 16" id="KW-0807">Transducer</keyword>
<evidence type="ECO:0000256" key="2">
    <source>
        <dbReference type="ARBA" id="ARBA00010663"/>
    </source>
</evidence>
<keyword evidence="8 18" id="KW-0472">Membrane</keyword>
<evidence type="ECO:0000256" key="11">
    <source>
        <dbReference type="ARBA" id="ARBA00023170"/>
    </source>
</evidence>
<dbReference type="PANTHER" id="PTHR24235:SF16">
    <property type="entry name" value="NEUROPEPTIDE Y RECEPTOR TYPE 6-RELATED"/>
    <property type="match status" value="1"/>
</dbReference>
<sequence>MEGSQEHTQVIHGSPASKDKDQGRLNPTNYSLEASEQSASRELMVEIATHNTTLLLLLIAYTIVLIVGLFGNLSLIIIIFKKHREAQNVTNILIANLSLSDILVCVMCIPFTVIYTLMDHWIFGDIMCKLTSYVQSVSISVSIFSLVLMAVERYQLIVNPHGWKPSVSHAYWGILLIWLFSLLLSVPFFLSYHLTNEPFHNLSLPTDLYTYRVACVENWPSRMNQLLFTTSLFMLQYCVPLSFILICYLKIVIYLRRRNVKVDKKRKSESRLSENKRISTMLISIAVTFGACWLPLNIFNVIFDWYHEVLMSCHHDLKDLVMLIHHCWCFAPQERCDNIAISTMHTEESKGSLRLAYTSRGYFNSTAKKWNPLMVGLDHLKLALIFDSLDKPPDLERGPLVRLDMAKWTKKSQSSWDS</sequence>
<feature type="domain" description="G-protein coupled receptors family 1 profile" evidence="19">
    <location>
        <begin position="71"/>
        <end position="302"/>
    </location>
</feature>
<evidence type="ECO:0000256" key="18">
    <source>
        <dbReference type="SAM" id="Phobius"/>
    </source>
</evidence>
<comment type="subcellular location">
    <subcellularLocation>
        <location evidence="1">Cell membrane</location>
        <topology evidence="1">Multi-pass membrane protein</topology>
    </subcellularLocation>
</comment>
<dbReference type="PRINTS" id="PR01012">
    <property type="entry name" value="NRPEPTIDEYR"/>
</dbReference>
<dbReference type="PANTHER" id="PTHR24235">
    <property type="entry name" value="NEUROPEPTIDE Y RECEPTOR"/>
    <property type="match status" value="1"/>
</dbReference>
<evidence type="ECO:0000256" key="6">
    <source>
        <dbReference type="ARBA" id="ARBA00022989"/>
    </source>
</evidence>
<evidence type="ECO:0000256" key="1">
    <source>
        <dbReference type="ARBA" id="ARBA00004651"/>
    </source>
</evidence>
<evidence type="ECO:0000256" key="7">
    <source>
        <dbReference type="ARBA" id="ARBA00023040"/>
    </source>
</evidence>
<dbReference type="PROSITE" id="PS00237">
    <property type="entry name" value="G_PROTEIN_RECEP_F1_1"/>
    <property type="match status" value="1"/>
</dbReference>
<dbReference type="GO" id="GO:0004983">
    <property type="term" value="F:neuropeptide Y receptor activity"/>
    <property type="evidence" value="ECO:0007669"/>
    <property type="project" value="InterPro"/>
</dbReference>
<evidence type="ECO:0000256" key="10">
    <source>
        <dbReference type="ARBA" id="ARBA00023157"/>
    </source>
</evidence>
<evidence type="ECO:0000259" key="19">
    <source>
        <dbReference type="PROSITE" id="PS50262"/>
    </source>
</evidence>
<evidence type="ECO:0000256" key="9">
    <source>
        <dbReference type="ARBA" id="ARBA00023139"/>
    </source>
</evidence>
<proteinExistence type="inferred from homology"/>
<evidence type="ECO:0000256" key="5">
    <source>
        <dbReference type="ARBA" id="ARBA00022692"/>
    </source>
</evidence>
<keyword evidence="12" id="KW-0325">Glycoprotein</keyword>
<comment type="caution">
    <text evidence="20">The sequence shown here is derived from an EMBL/GenBank/DDBJ whole genome shotgun (WGS) entry which is preliminary data.</text>
</comment>
<dbReference type="EMBL" id="JACDTQ010003641">
    <property type="protein sequence ID" value="KAF5913414.1"/>
    <property type="molecule type" value="Genomic_DNA"/>
</dbReference>
<dbReference type="InterPro" id="IPR000986">
    <property type="entry name" value="NeuroY6_rcpt"/>
</dbReference>
<dbReference type="FunFam" id="1.20.1070.10:FF:000062">
    <property type="entry name" value="Neuropeptide Y receptor type 1"/>
    <property type="match status" value="1"/>
</dbReference>
<dbReference type="InterPro" id="IPR000611">
    <property type="entry name" value="NPY_rcpt"/>
</dbReference>
<accession>A0A7J7ECT7</accession>
<keyword evidence="21" id="KW-1185">Reference proteome</keyword>
<dbReference type="PRINTS" id="PR00237">
    <property type="entry name" value="GPCRRHODOPSN"/>
</dbReference>
<keyword evidence="6 18" id="KW-1133">Transmembrane helix</keyword>
<feature type="transmembrane region" description="Helical" evidence="18">
    <location>
        <begin position="171"/>
        <end position="194"/>
    </location>
</feature>
<evidence type="ECO:0000256" key="14">
    <source>
        <dbReference type="ARBA" id="ARBA00023288"/>
    </source>
</evidence>
<keyword evidence="9" id="KW-0564">Palmitate</keyword>
<dbReference type="PRINTS" id="PR01017">
    <property type="entry name" value="NRPEPTIDEY6R"/>
</dbReference>
<evidence type="ECO:0000256" key="4">
    <source>
        <dbReference type="ARBA" id="ARBA00022475"/>
    </source>
</evidence>
<evidence type="ECO:0000256" key="17">
    <source>
        <dbReference type="SAM" id="MobiDB-lite"/>
    </source>
</evidence>
<evidence type="ECO:0000256" key="16">
    <source>
        <dbReference type="RuleBase" id="RU000688"/>
    </source>
</evidence>
<dbReference type="PROSITE" id="PS50262">
    <property type="entry name" value="G_PROTEIN_RECEP_F1_2"/>
    <property type="match status" value="1"/>
</dbReference>
<dbReference type="SUPFAM" id="SSF81321">
    <property type="entry name" value="Family A G protein-coupled receptor-like"/>
    <property type="match status" value="1"/>
</dbReference>
<dbReference type="AlphaFoldDB" id="A0A7J7ECT7"/>
<feature type="transmembrane region" description="Helical" evidence="18">
    <location>
        <begin position="54"/>
        <end position="80"/>
    </location>
</feature>
<dbReference type="GO" id="GO:0042923">
    <property type="term" value="F:neuropeptide binding"/>
    <property type="evidence" value="ECO:0007669"/>
    <property type="project" value="TreeGrafter"/>
</dbReference>
<organism evidence="20 21">
    <name type="scientific">Diceros bicornis minor</name>
    <name type="common">South-central black rhinoceros</name>
    <dbReference type="NCBI Taxonomy" id="77932"/>
    <lineage>
        <taxon>Eukaryota</taxon>
        <taxon>Metazoa</taxon>
        <taxon>Chordata</taxon>
        <taxon>Craniata</taxon>
        <taxon>Vertebrata</taxon>
        <taxon>Euteleostomi</taxon>
        <taxon>Mammalia</taxon>
        <taxon>Eutheria</taxon>
        <taxon>Laurasiatheria</taxon>
        <taxon>Perissodactyla</taxon>
        <taxon>Rhinocerotidae</taxon>
        <taxon>Diceros</taxon>
    </lineage>
</organism>
<keyword evidence="10" id="KW-1015">Disulfide bond</keyword>
<dbReference type="GO" id="GO:0005886">
    <property type="term" value="C:plasma membrane"/>
    <property type="evidence" value="ECO:0007669"/>
    <property type="project" value="UniProtKB-SubCell"/>
</dbReference>